<name>A0A7N0V973_KALFE</name>
<dbReference type="EnsemblPlants" id="Kaladp0426s0001.1.v1.1">
    <property type="protein sequence ID" value="Kaladp0426s0001.1.v1.1.CDS.1"/>
    <property type="gene ID" value="Kaladp0426s0001.v1.1"/>
</dbReference>
<protein>
    <submittedName>
        <fullName evidence="1">Uncharacterized protein</fullName>
    </submittedName>
</protein>
<dbReference type="Gramene" id="Kaladp0426s0001.1.v1.1">
    <property type="protein sequence ID" value="Kaladp0426s0001.1.v1.1.CDS.1"/>
    <property type="gene ID" value="Kaladp0426s0001.v1.1"/>
</dbReference>
<organism evidence="1 2">
    <name type="scientific">Kalanchoe fedtschenkoi</name>
    <name type="common">Lavender scallops</name>
    <name type="synonym">South American air plant</name>
    <dbReference type="NCBI Taxonomy" id="63787"/>
    <lineage>
        <taxon>Eukaryota</taxon>
        <taxon>Viridiplantae</taxon>
        <taxon>Streptophyta</taxon>
        <taxon>Embryophyta</taxon>
        <taxon>Tracheophyta</taxon>
        <taxon>Spermatophyta</taxon>
        <taxon>Magnoliopsida</taxon>
        <taxon>eudicotyledons</taxon>
        <taxon>Gunneridae</taxon>
        <taxon>Pentapetalae</taxon>
        <taxon>Saxifragales</taxon>
        <taxon>Crassulaceae</taxon>
        <taxon>Kalanchoe</taxon>
    </lineage>
</organism>
<proteinExistence type="predicted"/>
<reference evidence="1" key="1">
    <citation type="submission" date="2021-01" db="UniProtKB">
        <authorList>
            <consortium name="EnsemblPlants"/>
        </authorList>
    </citation>
    <scope>IDENTIFICATION</scope>
</reference>
<dbReference type="AlphaFoldDB" id="A0A7N0V973"/>
<sequence>MAIGTRYAKLISLRDDEEDGEWTAMVICSMISGTDDNPEPICSWRWIGKCRRRRTMTDLLD</sequence>
<evidence type="ECO:0000313" key="1">
    <source>
        <dbReference type="EnsemblPlants" id="Kaladp0426s0001.1.v1.1.CDS.1"/>
    </source>
</evidence>
<evidence type="ECO:0000313" key="2">
    <source>
        <dbReference type="Proteomes" id="UP000594263"/>
    </source>
</evidence>
<accession>A0A7N0V973</accession>
<keyword evidence="2" id="KW-1185">Reference proteome</keyword>
<dbReference type="Proteomes" id="UP000594263">
    <property type="component" value="Unplaced"/>
</dbReference>